<accession>A0ABU1TQ90</accession>
<evidence type="ECO:0000313" key="1">
    <source>
        <dbReference type="EMBL" id="MDR6968155.1"/>
    </source>
</evidence>
<proteinExistence type="predicted"/>
<organism evidence="1 2">
    <name type="scientific">Flavobacterium arsenatis</name>
    <dbReference type="NCBI Taxonomy" id="1484332"/>
    <lineage>
        <taxon>Bacteria</taxon>
        <taxon>Pseudomonadati</taxon>
        <taxon>Bacteroidota</taxon>
        <taxon>Flavobacteriia</taxon>
        <taxon>Flavobacteriales</taxon>
        <taxon>Flavobacteriaceae</taxon>
        <taxon>Flavobacterium</taxon>
    </lineage>
</organism>
<dbReference type="RefSeq" id="WP_310026616.1">
    <property type="nucleotide sequence ID" value="NZ_JAVDVI010000008.1"/>
</dbReference>
<dbReference type="Proteomes" id="UP001255185">
    <property type="component" value="Unassembled WGS sequence"/>
</dbReference>
<name>A0ABU1TQ90_9FLAO</name>
<sequence>MKIKQKITIDFLEFFKTGKFDYIKLGQTKEWILNNFPNPDDFFADDWVKQKGYDIWTYGNIEFHFQQEKLFLIFSDHFNNAKLSGGKHIKINPWILKDTSKLTLQFVLAELNNQNIDFKKKTDNLGILLRLQSGIELTFENWEDIDGCNPNDFRLTSFSLIEENPNRWK</sequence>
<evidence type="ECO:0000313" key="2">
    <source>
        <dbReference type="Proteomes" id="UP001255185"/>
    </source>
</evidence>
<protein>
    <submittedName>
        <fullName evidence="1">Uncharacterized protein</fullName>
    </submittedName>
</protein>
<dbReference type="EMBL" id="JAVDVI010000008">
    <property type="protein sequence ID" value="MDR6968155.1"/>
    <property type="molecule type" value="Genomic_DNA"/>
</dbReference>
<comment type="caution">
    <text evidence="1">The sequence shown here is derived from an EMBL/GenBank/DDBJ whole genome shotgun (WGS) entry which is preliminary data.</text>
</comment>
<reference evidence="1 2" key="1">
    <citation type="submission" date="2023-07" db="EMBL/GenBank/DDBJ databases">
        <title>Sorghum-associated microbial communities from plants grown in Nebraska, USA.</title>
        <authorList>
            <person name="Schachtman D."/>
        </authorList>
    </citation>
    <scope>NUCLEOTIDE SEQUENCE [LARGE SCALE GENOMIC DNA]</scope>
    <source>
        <strain evidence="1 2">3773</strain>
    </source>
</reference>
<gene>
    <name evidence="1" type="ORF">J2X31_002170</name>
</gene>
<keyword evidence="2" id="KW-1185">Reference proteome</keyword>